<protein>
    <submittedName>
        <fullName evidence="9">SNARE associated Golgi protein</fullName>
    </submittedName>
</protein>
<proteinExistence type="predicted"/>
<evidence type="ECO:0000256" key="6">
    <source>
        <dbReference type="SAM" id="MobiDB-lite"/>
    </source>
</evidence>
<dbReference type="VEuPathDB" id="ToxoDB:TGDOM2_248870"/>
<evidence type="ECO:0000256" key="7">
    <source>
        <dbReference type="SAM" id="Phobius"/>
    </source>
</evidence>
<dbReference type="AlphaFoldDB" id="A0A086KPV4"/>
<keyword evidence="3 7" id="KW-0812">Transmembrane</keyword>
<evidence type="ECO:0000256" key="1">
    <source>
        <dbReference type="ARBA" id="ARBA00004651"/>
    </source>
</evidence>
<feature type="region of interest" description="Disordered" evidence="6">
    <location>
        <begin position="1"/>
        <end position="67"/>
    </location>
</feature>
<evidence type="ECO:0000256" key="2">
    <source>
        <dbReference type="ARBA" id="ARBA00022475"/>
    </source>
</evidence>
<evidence type="ECO:0000256" key="5">
    <source>
        <dbReference type="ARBA" id="ARBA00023136"/>
    </source>
</evidence>
<feature type="domain" description="VTT" evidence="8">
    <location>
        <begin position="191"/>
        <end position="310"/>
    </location>
</feature>
<gene>
    <name evidence="9" type="ORF">TGDOM2_248870</name>
</gene>
<accession>A0A086KPV4</accession>
<dbReference type="OrthoDB" id="333077at2759"/>
<evidence type="ECO:0000259" key="8">
    <source>
        <dbReference type="Pfam" id="PF09335"/>
    </source>
</evidence>
<evidence type="ECO:0000256" key="4">
    <source>
        <dbReference type="ARBA" id="ARBA00022989"/>
    </source>
</evidence>
<evidence type="ECO:0000313" key="9">
    <source>
        <dbReference type="EMBL" id="KFG46422.1"/>
    </source>
</evidence>
<feature type="transmembrane region" description="Helical" evidence="7">
    <location>
        <begin position="278"/>
        <end position="308"/>
    </location>
</feature>
<evidence type="ECO:0000313" key="10">
    <source>
        <dbReference type="Proteomes" id="UP000028837"/>
    </source>
</evidence>
<dbReference type="InterPro" id="IPR032816">
    <property type="entry name" value="VTT_dom"/>
</dbReference>
<sequence>MAGSSCADGGSGRSASCAPREDGERSRASRLSKRKLDSSSSSSPSPPSSSPFSPSPPSSSSPASPCPCSLLGSPSSSPRCSPSSSPRCSPSSSPLCSPSYSRASQGLLQRGEAAALARLLVLVLALGGAFCLARHVSFLQLFKDFLTDPSRPRGEGEGVRAALAHADPGSAQVARAGLFVLLYAVGGVLFVPAPIMSVAAGALFPDNFLLPVCLILVGSLSGACLSFLFARFLLRSLVVRFIVAKRPILRAVDFAIRKEGIKVLLCARMVLPYTLNNYFLGVTGVSLWEFALATFLTGVPFAVAYAAIGAELRDLDSIFLGASVSPSSPDSPALSVSSFLASKLSGGGLKSVMVVAACALLFAGVHTVKNIAREVLSQAAEDLDARESEKLLNREDEEKLKRGE</sequence>
<dbReference type="Pfam" id="PF09335">
    <property type="entry name" value="VTT_dom"/>
    <property type="match status" value="1"/>
</dbReference>
<evidence type="ECO:0000256" key="3">
    <source>
        <dbReference type="ARBA" id="ARBA00022692"/>
    </source>
</evidence>
<dbReference type="InterPro" id="IPR015414">
    <property type="entry name" value="TMEM64"/>
</dbReference>
<feature type="transmembrane region" description="Helical" evidence="7">
    <location>
        <begin position="178"/>
        <end position="202"/>
    </location>
</feature>
<feature type="transmembrane region" description="Helical" evidence="7">
    <location>
        <begin position="115"/>
        <end position="133"/>
    </location>
</feature>
<name>A0A086KPV4_TOXGO</name>
<organism evidence="9 10">
    <name type="scientific">Toxoplasma gondii GAB2-2007-GAL-DOM2</name>
    <dbReference type="NCBI Taxonomy" id="1130820"/>
    <lineage>
        <taxon>Eukaryota</taxon>
        <taxon>Sar</taxon>
        <taxon>Alveolata</taxon>
        <taxon>Apicomplexa</taxon>
        <taxon>Conoidasida</taxon>
        <taxon>Coccidia</taxon>
        <taxon>Eucoccidiorida</taxon>
        <taxon>Eimeriorina</taxon>
        <taxon>Sarcocystidae</taxon>
        <taxon>Toxoplasma</taxon>
    </lineage>
</organism>
<feature type="transmembrane region" description="Helical" evidence="7">
    <location>
        <begin position="348"/>
        <end position="368"/>
    </location>
</feature>
<keyword evidence="4 7" id="KW-1133">Transmembrane helix</keyword>
<comment type="subcellular location">
    <subcellularLocation>
        <location evidence="1">Cell membrane</location>
        <topology evidence="1">Multi-pass membrane protein</topology>
    </subcellularLocation>
</comment>
<comment type="caution">
    <text evidence="9">The sequence shown here is derived from an EMBL/GenBank/DDBJ whole genome shotgun (WGS) entry which is preliminary data.</text>
</comment>
<dbReference type="PANTHER" id="PTHR12677:SF59">
    <property type="entry name" value="GOLGI APPARATUS MEMBRANE PROTEIN TVP38-RELATED"/>
    <property type="match status" value="1"/>
</dbReference>
<dbReference type="PANTHER" id="PTHR12677">
    <property type="entry name" value="GOLGI APPARATUS MEMBRANE PROTEIN TVP38-RELATED"/>
    <property type="match status" value="1"/>
</dbReference>
<keyword evidence="5 7" id="KW-0472">Membrane</keyword>
<dbReference type="GO" id="GO:0005886">
    <property type="term" value="C:plasma membrane"/>
    <property type="evidence" value="ECO:0007669"/>
    <property type="project" value="UniProtKB-SubCell"/>
</dbReference>
<dbReference type="Proteomes" id="UP000028837">
    <property type="component" value="Unassembled WGS sequence"/>
</dbReference>
<feature type="compositionally biased region" description="Pro residues" evidence="6">
    <location>
        <begin position="44"/>
        <end position="59"/>
    </location>
</feature>
<keyword evidence="2" id="KW-1003">Cell membrane</keyword>
<feature type="transmembrane region" description="Helical" evidence="7">
    <location>
        <begin position="208"/>
        <end position="230"/>
    </location>
</feature>
<reference evidence="9 10" key="1">
    <citation type="submission" date="2014-02" db="EMBL/GenBank/DDBJ databases">
        <authorList>
            <person name="Sibley D."/>
            <person name="Venepally P."/>
            <person name="Karamycheva S."/>
            <person name="Hadjithomas M."/>
            <person name="Khan A."/>
            <person name="Brunk B."/>
            <person name="Roos D."/>
            <person name="Caler E."/>
            <person name="Lorenzi H."/>
        </authorList>
    </citation>
    <scope>NUCLEOTIDE SEQUENCE [LARGE SCALE GENOMIC DNA]</scope>
    <source>
        <strain evidence="9 10">GAB2-2007-GAL-DOM2</strain>
    </source>
</reference>
<dbReference type="EMBL" id="AHZU02000277">
    <property type="protein sequence ID" value="KFG46422.1"/>
    <property type="molecule type" value="Genomic_DNA"/>
</dbReference>